<reference evidence="3 4" key="1">
    <citation type="submission" date="2020-07" db="EMBL/GenBank/DDBJ databases">
        <authorList>
            <person name="Feng X."/>
        </authorList>
    </citation>
    <scope>NUCLEOTIDE SEQUENCE [LARGE SCALE GENOMIC DNA]</scope>
    <source>
        <strain evidence="3 4">JCM14086</strain>
    </source>
</reference>
<gene>
    <name evidence="3" type="ORF">H5P30_08060</name>
</gene>
<evidence type="ECO:0000313" key="4">
    <source>
        <dbReference type="Proteomes" id="UP000525652"/>
    </source>
</evidence>
<dbReference type="Gene3D" id="3.30.360.10">
    <property type="entry name" value="Dihydrodipicolinate Reductase, domain 2"/>
    <property type="match status" value="1"/>
</dbReference>
<evidence type="ECO:0000259" key="1">
    <source>
        <dbReference type="Pfam" id="PF01408"/>
    </source>
</evidence>
<dbReference type="PANTHER" id="PTHR43377:SF1">
    <property type="entry name" value="BILIVERDIN REDUCTASE A"/>
    <property type="match status" value="1"/>
</dbReference>
<feature type="domain" description="Gfo/Idh/MocA-like oxidoreductase N-terminal" evidence="1">
    <location>
        <begin position="6"/>
        <end position="125"/>
    </location>
</feature>
<dbReference type="SUPFAM" id="SSF55347">
    <property type="entry name" value="Glyceraldehyde-3-phosphate dehydrogenase-like, C-terminal domain"/>
    <property type="match status" value="1"/>
</dbReference>
<protein>
    <submittedName>
        <fullName evidence="3">Gfo/Idh/MocA family oxidoreductase</fullName>
    </submittedName>
</protein>
<dbReference type="Gene3D" id="3.40.50.720">
    <property type="entry name" value="NAD(P)-binding Rossmann-like Domain"/>
    <property type="match status" value="1"/>
</dbReference>
<dbReference type="SUPFAM" id="SSF51735">
    <property type="entry name" value="NAD(P)-binding Rossmann-fold domains"/>
    <property type="match status" value="1"/>
</dbReference>
<dbReference type="GO" id="GO:0000166">
    <property type="term" value="F:nucleotide binding"/>
    <property type="evidence" value="ECO:0007669"/>
    <property type="project" value="InterPro"/>
</dbReference>
<dbReference type="InterPro" id="IPR051450">
    <property type="entry name" value="Gfo/Idh/MocA_Oxidoreductases"/>
</dbReference>
<dbReference type="AlphaFoldDB" id="A0A7X1E3P2"/>
<evidence type="ECO:0000313" key="3">
    <source>
        <dbReference type="EMBL" id="MBC2601730.1"/>
    </source>
</evidence>
<accession>A0A7X1E3P2</accession>
<dbReference type="PANTHER" id="PTHR43377">
    <property type="entry name" value="BILIVERDIN REDUCTASE A"/>
    <property type="match status" value="1"/>
</dbReference>
<dbReference type="InterPro" id="IPR055170">
    <property type="entry name" value="GFO_IDH_MocA-like_dom"/>
</dbReference>
<dbReference type="RefSeq" id="WP_185692438.1">
    <property type="nucleotide sequence ID" value="NZ_JACHVA010000075.1"/>
</dbReference>
<keyword evidence="4" id="KW-1185">Reference proteome</keyword>
<dbReference type="Pfam" id="PF22725">
    <property type="entry name" value="GFO_IDH_MocA_C3"/>
    <property type="match status" value="1"/>
</dbReference>
<proteinExistence type="predicted"/>
<dbReference type="InterPro" id="IPR000683">
    <property type="entry name" value="Gfo/Idh/MocA-like_OxRdtase_N"/>
</dbReference>
<evidence type="ECO:0000259" key="2">
    <source>
        <dbReference type="Pfam" id="PF22725"/>
    </source>
</evidence>
<dbReference type="EMBL" id="JACHVA010000075">
    <property type="protein sequence ID" value="MBC2601730.1"/>
    <property type="molecule type" value="Genomic_DNA"/>
</dbReference>
<sequence length="347" mass="38235">MQSGRLRIGIIGLNFGRHILSDLDSGSASQHLSLGAVCDLDAAKVQQYSEQYSVKGYTDMDELLADPDIDVVGLYTGPKGRAGLLSHIIRSGKDVITTKPFELDPEATKAVLDEAKSIGRIIHLNSPTPKPNAFMEQIHAWEQKCNLGKLVYFGGEATASYREEADGSWLDDPERCPVAPIFRLGIYLINDMVRIAGGIESLQVLGTRVFTKRPTMDNANLSMTFENGAIGNIYASFCVKNGQHYGNSLILHYENGSIYRNCDIQDFGTAMQESHLRLVTVDADNQQTTHEWRQPGGSGQYAWSDFCEAVRTRDITSTPADAIVHGVQVIEAMIRAQNSSQVEKVKH</sequence>
<comment type="caution">
    <text evidence="3">The sequence shown here is derived from an EMBL/GenBank/DDBJ whole genome shotgun (WGS) entry which is preliminary data.</text>
</comment>
<dbReference type="InterPro" id="IPR036291">
    <property type="entry name" value="NAD(P)-bd_dom_sf"/>
</dbReference>
<feature type="domain" description="GFO/IDH/MocA-like oxidoreductase" evidence="2">
    <location>
        <begin position="144"/>
        <end position="258"/>
    </location>
</feature>
<name>A0A7X1E3P2_9BACT</name>
<dbReference type="Pfam" id="PF01408">
    <property type="entry name" value="GFO_IDH_MocA"/>
    <property type="match status" value="1"/>
</dbReference>
<dbReference type="Proteomes" id="UP000525652">
    <property type="component" value="Unassembled WGS sequence"/>
</dbReference>
<organism evidence="3 4">
    <name type="scientific">Puniceicoccus vermicola</name>
    <dbReference type="NCBI Taxonomy" id="388746"/>
    <lineage>
        <taxon>Bacteria</taxon>
        <taxon>Pseudomonadati</taxon>
        <taxon>Verrucomicrobiota</taxon>
        <taxon>Opitutia</taxon>
        <taxon>Puniceicoccales</taxon>
        <taxon>Puniceicoccaceae</taxon>
        <taxon>Puniceicoccus</taxon>
    </lineage>
</organism>